<dbReference type="KEGG" id="tmu:111822875"/>
<evidence type="ECO:0000256" key="2">
    <source>
        <dbReference type="ARBA" id="ARBA00023157"/>
    </source>
</evidence>
<protein>
    <submittedName>
        <fullName evidence="6">EMILIN-2-like</fullName>
    </submittedName>
</protein>
<dbReference type="Pfam" id="PF07546">
    <property type="entry name" value="EMI"/>
    <property type="match status" value="1"/>
</dbReference>
<feature type="domain" description="EMI" evidence="4">
    <location>
        <begin position="44"/>
        <end position="88"/>
    </location>
</feature>
<feature type="chain" id="PRO_5016181915" evidence="3">
    <location>
        <begin position="31"/>
        <end position="88"/>
    </location>
</feature>
<proteinExistence type="predicted"/>
<evidence type="ECO:0000256" key="3">
    <source>
        <dbReference type="SAM" id="SignalP"/>
    </source>
</evidence>
<feature type="signal peptide" evidence="3">
    <location>
        <begin position="1"/>
        <end position="30"/>
    </location>
</feature>
<evidence type="ECO:0000313" key="5">
    <source>
        <dbReference type="Proteomes" id="UP000248480"/>
    </source>
</evidence>
<dbReference type="GeneID" id="111822875"/>
<name>A0A2Y9RUT1_TRIMA</name>
<dbReference type="InParanoid" id="A0A2Y9RUT1"/>
<reference evidence="6" key="1">
    <citation type="submission" date="2025-08" db="UniProtKB">
        <authorList>
            <consortium name="RefSeq"/>
        </authorList>
    </citation>
    <scope>IDENTIFICATION</scope>
</reference>
<evidence type="ECO:0000259" key="4">
    <source>
        <dbReference type="PROSITE" id="PS51041"/>
    </source>
</evidence>
<evidence type="ECO:0000256" key="1">
    <source>
        <dbReference type="ARBA" id="ARBA00022729"/>
    </source>
</evidence>
<dbReference type="AlphaFoldDB" id="A0A2Y9RUT1"/>
<accession>A0A2Y9RUT1</accession>
<dbReference type="STRING" id="127582.A0A2Y9RUT1"/>
<evidence type="ECO:0000313" key="6">
    <source>
        <dbReference type="RefSeq" id="XP_023598665.1"/>
    </source>
</evidence>
<dbReference type="Proteomes" id="UP000248480">
    <property type="component" value="Unplaced"/>
</dbReference>
<dbReference type="InterPro" id="IPR011489">
    <property type="entry name" value="EMI_domain"/>
</dbReference>
<organism evidence="5 6">
    <name type="scientific">Trichechus manatus latirostris</name>
    <name type="common">Florida manatee</name>
    <dbReference type="NCBI Taxonomy" id="127582"/>
    <lineage>
        <taxon>Eukaryota</taxon>
        <taxon>Metazoa</taxon>
        <taxon>Chordata</taxon>
        <taxon>Craniata</taxon>
        <taxon>Vertebrata</taxon>
        <taxon>Euteleostomi</taxon>
        <taxon>Mammalia</taxon>
        <taxon>Eutheria</taxon>
        <taxon>Afrotheria</taxon>
        <taxon>Sirenia</taxon>
        <taxon>Trichechidae</taxon>
        <taxon>Trichechus</taxon>
    </lineage>
</organism>
<keyword evidence="1 3" id="KW-0732">Signal</keyword>
<gene>
    <name evidence="6" type="primary">LOC111822875</name>
</gene>
<keyword evidence="5" id="KW-1185">Reference proteome</keyword>
<sequence length="88" mass="9769">MWQRTLPRPRAPWPWALALLALGGAGLCHASPQPRHPARPSARNKNWCAYIVNKNVSCSVLEGSQSFIQAQYNCAWNQMPCPAGLVKE</sequence>
<dbReference type="RefSeq" id="XP_023598665.1">
    <property type="nucleotide sequence ID" value="XM_023742897.1"/>
</dbReference>
<dbReference type="PROSITE" id="PS51041">
    <property type="entry name" value="EMI"/>
    <property type="match status" value="1"/>
</dbReference>
<keyword evidence="2" id="KW-1015">Disulfide bond</keyword>